<evidence type="ECO:0000256" key="2">
    <source>
        <dbReference type="ARBA" id="ARBA00004873"/>
    </source>
</evidence>
<reference evidence="18 19" key="1">
    <citation type="submission" date="2020-07" db="EMBL/GenBank/DDBJ databases">
        <authorList>
            <person name="Feng X."/>
        </authorList>
    </citation>
    <scope>NUCLEOTIDE SEQUENCE [LARGE SCALE GENOMIC DNA]</scope>
    <source>
        <strain evidence="18 19">JCM31066</strain>
    </source>
</reference>
<evidence type="ECO:0000256" key="1">
    <source>
        <dbReference type="ARBA" id="ARBA00001946"/>
    </source>
</evidence>
<dbReference type="EMBL" id="JACHVB010000032">
    <property type="protein sequence ID" value="MBC2594694.1"/>
    <property type="molecule type" value="Genomic_DNA"/>
</dbReference>
<dbReference type="Proteomes" id="UP000546464">
    <property type="component" value="Unassembled WGS sequence"/>
</dbReference>
<dbReference type="InterPro" id="IPR015890">
    <property type="entry name" value="Chorismate_C"/>
</dbReference>
<keyword evidence="10 15" id="KW-0460">Magnesium</keyword>
<organism evidence="18 19">
    <name type="scientific">Ruficoccus amylovorans</name>
    <dbReference type="NCBI Taxonomy" id="1804625"/>
    <lineage>
        <taxon>Bacteria</taxon>
        <taxon>Pseudomonadati</taxon>
        <taxon>Verrucomicrobiota</taxon>
        <taxon>Opitutia</taxon>
        <taxon>Puniceicoccales</taxon>
        <taxon>Cerasicoccaceae</taxon>
        <taxon>Ruficoccus</taxon>
    </lineage>
</organism>
<dbReference type="InterPro" id="IPR019999">
    <property type="entry name" value="Anth_synth_I-like"/>
</dbReference>
<evidence type="ECO:0000313" key="19">
    <source>
        <dbReference type="Proteomes" id="UP000546464"/>
    </source>
</evidence>
<sequence length="503" mass="55255">MKFYPTQDAFCQLAEQGNLIPVYAEVTADFETPVSAFARLRGRKPAFLFESIVGGEHISRYSILGSAPRKVITSWADKTLVTHADGTREELPTPADPLKLVEAEMEGLNPVRAQDEPPFTGGAVGFLGHEYIHNIEPTVPRAAEDTLGMPVMCYAIVDTVVVFDRVRQTLRICSNARLDDYPGDPKAAYAHATAAIEETLKELHAGQHQLDPIPLGEVPEITVPQGNFTQEGFMAIVEQAKEYVRAGDTVQIVGSQRFEIPYEEDGLALYRALRIVNPSPYMFMFETEDFSVIGASPEVHVRSTEGRVEIRPIAGTRPRGATTAEDAELEKDLLADPKERAEHLMLVDLARNDIGRVCQIGSVRVKDYAIIERYSHVMHIVSQVEGQLADGQSSFDLMRATFPAGTLSGAPKIRAMQIIAELEKQCRGIYGGALGYFSYNGNLDSCIAIRTALLKEKTLFIQSGAGLVADSVPEHEYLETVNKAKGMLKAVALSRQIAKITYA</sequence>
<evidence type="ECO:0000256" key="8">
    <source>
        <dbReference type="ARBA" id="ARBA00022723"/>
    </source>
</evidence>
<comment type="similarity">
    <text evidence="3 15">Belongs to the anthranilate synthase component I family.</text>
</comment>
<comment type="catalytic activity">
    <reaction evidence="14 15">
        <text>chorismate + L-glutamine = anthranilate + pyruvate + L-glutamate + H(+)</text>
        <dbReference type="Rhea" id="RHEA:21732"/>
        <dbReference type="ChEBI" id="CHEBI:15361"/>
        <dbReference type="ChEBI" id="CHEBI:15378"/>
        <dbReference type="ChEBI" id="CHEBI:16567"/>
        <dbReference type="ChEBI" id="CHEBI:29748"/>
        <dbReference type="ChEBI" id="CHEBI:29985"/>
        <dbReference type="ChEBI" id="CHEBI:58359"/>
        <dbReference type="EC" id="4.1.3.27"/>
    </reaction>
</comment>
<comment type="caution">
    <text evidence="18">The sequence shown here is derived from an EMBL/GenBank/DDBJ whole genome shotgun (WGS) entry which is preliminary data.</text>
</comment>
<evidence type="ECO:0000256" key="5">
    <source>
        <dbReference type="ARBA" id="ARBA00012266"/>
    </source>
</evidence>
<feature type="domain" description="Anthranilate synthase component I N-terminal" evidence="17">
    <location>
        <begin position="30"/>
        <end position="171"/>
    </location>
</feature>
<evidence type="ECO:0000256" key="3">
    <source>
        <dbReference type="ARBA" id="ARBA00009562"/>
    </source>
</evidence>
<evidence type="ECO:0000256" key="9">
    <source>
        <dbReference type="ARBA" id="ARBA00022822"/>
    </source>
</evidence>
<keyword evidence="11 15" id="KW-0057">Aromatic amino acid biosynthesis</keyword>
<dbReference type="PANTHER" id="PTHR11236:SF48">
    <property type="entry name" value="ISOCHORISMATE SYNTHASE MENF"/>
    <property type="match status" value="1"/>
</dbReference>
<dbReference type="Pfam" id="PF04715">
    <property type="entry name" value="Anth_synt_I_N"/>
    <property type="match status" value="1"/>
</dbReference>
<gene>
    <name evidence="15 18" type="primary">trpE</name>
    <name evidence="18" type="ORF">H5P28_10520</name>
</gene>
<dbReference type="EC" id="4.1.3.27" evidence="5 15"/>
<keyword evidence="9 15" id="KW-0822">Tryptophan biosynthesis</keyword>
<keyword evidence="8 15" id="KW-0479">Metal-binding</keyword>
<keyword evidence="12 15" id="KW-0456">Lyase</keyword>
<evidence type="ECO:0000256" key="13">
    <source>
        <dbReference type="ARBA" id="ARBA00025634"/>
    </source>
</evidence>
<dbReference type="Pfam" id="PF00425">
    <property type="entry name" value="Chorismate_bind"/>
    <property type="match status" value="1"/>
</dbReference>
<evidence type="ECO:0000256" key="14">
    <source>
        <dbReference type="ARBA" id="ARBA00047683"/>
    </source>
</evidence>
<evidence type="ECO:0000256" key="12">
    <source>
        <dbReference type="ARBA" id="ARBA00023239"/>
    </source>
</evidence>
<evidence type="ECO:0000256" key="7">
    <source>
        <dbReference type="ARBA" id="ARBA00022605"/>
    </source>
</evidence>
<dbReference type="PRINTS" id="PR00095">
    <property type="entry name" value="ANTSNTHASEI"/>
</dbReference>
<accession>A0A842HGL2</accession>
<dbReference type="AlphaFoldDB" id="A0A842HGL2"/>
<evidence type="ECO:0000256" key="11">
    <source>
        <dbReference type="ARBA" id="ARBA00023141"/>
    </source>
</evidence>
<dbReference type="GO" id="GO:0004049">
    <property type="term" value="F:anthranilate synthase activity"/>
    <property type="evidence" value="ECO:0007669"/>
    <property type="project" value="UniProtKB-EC"/>
</dbReference>
<evidence type="ECO:0000256" key="15">
    <source>
        <dbReference type="RuleBase" id="RU364045"/>
    </source>
</evidence>
<dbReference type="PANTHER" id="PTHR11236">
    <property type="entry name" value="AMINOBENZOATE/ANTHRANILATE SYNTHASE"/>
    <property type="match status" value="1"/>
</dbReference>
<dbReference type="RefSeq" id="WP_185675663.1">
    <property type="nucleotide sequence ID" value="NZ_JACHVB010000032.1"/>
</dbReference>
<name>A0A842HGL2_9BACT</name>
<dbReference type="SUPFAM" id="SSF56322">
    <property type="entry name" value="ADC synthase"/>
    <property type="match status" value="1"/>
</dbReference>
<feature type="domain" description="Chorismate-utilising enzyme C-terminal" evidence="16">
    <location>
        <begin position="230"/>
        <end position="483"/>
    </location>
</feature>
<dbReference type="InterPro" id="IPR005801">
    <property type="entry name" value="ADC_synthase"/>
</dbReference>
<protein>
    <recommendedName>
        <fullName evidence="6 15">Anthranilate synthase component 1</fullName>
        <ecNumber evidence="5 15">4.1.3.27</ecNumber>
    </recommendedName>
</protein>
<dbReference type="InterPro" id="IPR005256">
    <property type="entry name" value="Anth_synth_I_PabB"/>
</dbReference>
<comment type="cofactor">
    <cofactor evidence="1 15">
        <name>Mg(2+)</name>
        <dbReference type="ChEBI" id="CHEBI:18420"/>
    </cofactor>
</comment>
<comment type="subunit">
    <text evidence="4 15">Heterotetramer consisting of two non-identical subunits: a beta subunit (TrpG) and a large alpha subunit (TrpE).</text>
</comment>
<dbReference type="UniPathway" id="UPA00035">
    <property type="reaction ID" value="UER00040"/>
</dbReference>
<comment type="function">
    <text evidence="13 15">Part of a heterotetrameric complex that catalyzes the two-step biosynthesis of anthranilate, an intermediate in the biosynthesis of L-tryptophan. In the first step, the glutamine-binding beta subunit (TrpG) of anthranilate synthase (AS) provides the glutamine amidotransferase activity which generates ammonia as a substrate that, along with chorismate, is used in the second step, catalyzed by the large alpha subunit of AS (TrpE) to produce anthranilate. In the absence of TrpG, TrpE can synthesize anthranilate directly from chorismate and high concentrations of ammonia.</text>
</comment>
<evidence type="ECO:0000259" key="17">
    <source>
        <dbReference type="Pfam" id="PF04715"/>
    </source>
</evidence>
<keyword evidence="7 15" id="KW-0028">Amino-acid biosynthesis</keyword>
<dbReference type="GO" id="GO:0046872">
    <property type="term" value="F:metal ion binding"/>
    <property type="evidence" value="ECO:0007669"/>
    <property type="project" value="UniProtKB-KW"/>
</dbReference>
<evidence type="ECO:0000259" key="16">
    <source>
        <dbReference type="Pfam" id="PF00425"/>
    </source>
</evidence>
<evidence type="ECO:0000313" key="18">
    <source>
        <dbReference type="EMBL" id="MBC2594694.1"/>
    </source>
</evidence>
<comment type="pathway">
    <text evidence="2 15">Amino-acid biosynthesis; L-tryptophan biosynthesis; L-tryptophan from chorismate: step 1/5.</text>
</comment>
<dbReference type="NCBIfam" id="TIGR00564">
    <property type="entry name" value="trpE_most"/>
    <property type="match status" value="1"/>
</dbReference>
<evidence type="ECO:0000256" key="10">
    <source>
        <dbReference type="ARBA" id="ARBA00022842"/>
    </source>
</evidence>
<keyword evidence="19" id="KW-1185">Reference proteome</keyword>
<evidence type="ECO:0000256" key="6">
    <source>
        <dbReference type="ARBA" id="ARBA00020653"/>
    </source>
</evidence>
<dbReference type="InterPro" id="IPR006805">
    <property type="entry name" value="Anth_synth_I_N"/>
</dbReference>
<dbReference type="Gene3D" id="3.60.120.10">
    <property type="entry name" value="Anthranilate synthase"/>
    <property type="match status" value="1"/>
</dbReference>
<evidence type="ECO:0000256" key="4">
    <source>
        <dbReference type="ARBA" id="ARBA00011575"/>
    </source>
</evidence>
<proteinExistence type="inferred from homology"/>
<dbReference type="GO" id="GO:0000162">
    <property type="term" value="P:L-tryptophan biosynthetic process"/>
    <property type="evidence" value="ECO:0007669"/>
    <property type="project" value="UniProtKB-UniPathway"/>
</dbReference>